<dbReference type="EMBL" id="LKAM01000006">
    <property type="protein sequence ID" value="KUM48309.1"/>
    <property type="molecule type" value="Genomic_DNA"/>
</dbReference>
<evidence type="ECO:0000313" key="1">
    <source>
        <dbReference type="EMBL" id="KUM48309.1"/>
    </source>
</evidence>
<keyword evidence="1" id="KW-0496">Mitochondrion</keyword>
<organism evidence="1">
    <name type="scientific">Picea glauca</name>
    <name type="common">White spruce</name>
    <name type="synonym">Pinus glauca</name>
    <dbReference type="NCBI Taxonomy" id="3330"/>
    <lineage>
        <taxon>Eukaryota</taxon>
        <taxon>Viridiplantae</taxon>
        <taxon>Streptophyta</taxon>
        <taxon>Embryophyta</taxon>
        <taxon>Tracheophyta</taxon>
        <taxon>Spermatophyta</taxon>
        <taxon>Pinopsida</taxon>
        <taxon>Pinidae</taxon>
        <taxon>Conifers I</taxon>
        <taxon>Pinales</taxon>
        <taxon>Pinaceae</taxon>
        <taxon>Picea</taxon>
    </lineage>
</organism>
<accession>A0A101LZQ3</accession>
<name>A0A101LZQ3_PICGL</name>
<geneLocation type="mitochondrion" evidence="1"/>
<reference evidence="1" key="1">
    <citation type="journal article" date="2015" name="Genome Biol. Evol.">
        <title>Organellar Genomes of White Spruce (Picea glauca): Assembly and Annotation.</title>
        <authorList>
            <person name="Jackman S.D."/>
            <person name="Warren R.L."/>
            <person name="Gibb E.A."/>
            <person name="Vandervalk B.P."/>
            <person name="Mohamadi H."/>
            <person name="Chu J."/>
            <person name="Raymond A."/>
            <person name="Pleasance S."/>
            <person name="Coope R."/>
            <person name="Wildung M.R."/>
            <person name="Ritland C.E."/>
            <person name="Bousquet J."/>
            <person name="Jones S.J."/>
            <person name="Bohlmann J."/>
            <person name="Birol I."/>
        </authorList>
    </citation>
    <scope>NUCLEOTIDE SEQUENCE [LARGE SCALE GENOMIC DNA]</scope>
    <source>
        <tissue evidence="1">Flushing bud</tissue>
    </source>
</reference>
<comment type="caution">
    <text evidence="1">The sequence shown here is derived from an EMBL/GenBank/DDBJ whole genome shotgun (WGS) entry which is preliminary data.</text>
</comment>
<protein>
    <submittedName>
        <fullName evidence="1">Uncharacterized protein</fullName>
    </submittedName>
</protein>
<proteinExistence type="predicted"/>
<sequence length="73" mass="8205">MTKYHLYVGTQAKIGTAHLGAGHHLCLSPIVPSFFPFVPLPLQIPLDPPLTMLRFTTLQNRVNLIDQMHMLLV</sequence>
<gene>
    <name evidence="1" type="ORF">ABT39_MTgene5309</name>
</gene>
<dbReference type="AlphaFoldDB" id="A0A101LZQ3"/>